<proteinExistence type="predicted"/>
<dbReference type="Proteomes" id="UP000284579">
    <property type="component" value="Unassembled WGS sequence"/>
</dbReference>
<accession>A0A414QMK3</accession>
<dbReference type="RefSeq" id="WP_118199319.1">
    <property type="nucleotide sequence ID" value="NZ_QRHO01000018.1"/>
</dbReference>
<name>A0A414QMK3_9FIRM</name>
<comment type="caution">
    <text evidence="1">The sequence shown here is derived from an EMBL/GenBank/DDBJ whole genome shotgun (WGS) entry which is preliminary data.</text>
</comment>
<protein>
    <submittedName>
        <fullName evidence="1">Uncharacterized protein</fullName>
    </submittedName>
</protein>
<evidence type="ECO:0000313" key="2">
    <source>
        <dbReference type="Proteomes" id="UP000284579"/>
    </source>
</evidence>
<reference evidence="1 2" key="1">
    <citation type="submission" date="2018-08" db="EMBL/GenBank/DDBJ databases">
        <title>A genome reference for cultivated species of the human gut microbiota.</title>
        <authorList>
            <person name="Zou Y."/>
            <person name="Xue W."/>
            <person name="Luo G."/>
        </authorList>
    </citation>
    <scope>NUCLEOTIDE SEQUENCE [LARGE SCALE GENOMIC DNA]</scope>
    <source>
        <strain evidence="1 2">AM23-3</strain>
    </source>
</reference>
<dbReference type="AlphaFoldDB" id="A0A414QMK3"/>
<sequence>MPEEKSKVKYDVDGYEVVTSAIMDLLNSYPGLLPDEKIKFSTVEKDSGITCYPVSGAVIALEKKYVTGTVDQLCNYPFYILYRTAIDDGNVKADMKEFLDGLGKWLEKQPVTIDGKTYTLEEYPELTEGRKIEEITRLTPSYLDNASENNVQDWVISLSLKYRNKFKRTN</sequence>
<evidence type="ECO:0000313" key="1">
    <source>
        <dbReference type="EMBL" id="RHF82024.1"/>
    </source>
</evidence>
<gene>
    <name evidence="1" type="ORF">DW656_12110</name>
</gene>
<dbReference type="EMBL" id="QRHO01000018">
    <property type="protein sequence ID" value="RHF82024.1"/>
    <property type="molecule type" value="Genomic_DNA"/>
</dbReference>
<organism evidence="1 2">
    <name type="scientific">Coprococcus comes</name>
    <dbReference type="NCBI Taxonomy" id="410072"/>
    <lineage>
        <taxon>Bacteria</taxon>
        <taxon>Bacillati</taxon>
        <taxon>Bacillota</taxon>
        <taxon>Clostridia</taxon>
        <taxon>Lachnospirales</taxon>
        <taxon>Lachnospiraceae</taxon>
        <taxon>Coprococcus</taxon>
    </lineage>
</organism>